<evidence type="ECO:0000256" key="7">
    <source>
        <dbReference type="ARBA" id="ARBA00023235"/>
    </source>
</evidence>
<feature type="active site" description="Phosphoserine intermediate" evidence="8">
    <location>
        <position position="66"/>
    </location>
</feature>
<evidence type="ECO:0000256" key="6">
    <source>
        <dbReference type="ARBA" id="ARBA00023211"/>
    </source>
</evidence>
<dbReference type="Gene3D" id="3.40.720.10">
    <property type="entry name" value="Alkaline Phosphatase, subunit A"/>
    <property type="match status" value="1"/>
</dbReference>
<dbReference type="RefSeq" id="WP_379961550.1">
    <property type="nucleotide sequence ID" value="NZ_JAUYVI010000010.1"/>
</dbReference>
<sequence>MPAPHRPKPVVLCILDGWGYREATDNNAIALAKGVNWAKLINECPWSLVDASELHVGLPHGQMGNSEVGHMNLGAGRVVMQDLPRIDLAIDDGSLAQKPELAAFIAKLKATKGACHMMGLLSPGGVHSHQDQMAAVARIIADAGVPVVVHGFTDGRDTPPSSARGFVADFEQKIAGHKNISFGTIGGRYYGMDRDKRWERVELAYDAFLGESEFKAPTADAAIADGYARKETDEFIKPTLIGGFTGFKDGDGLFMANFRADRARQILTALLDPAFKDFARKRVVQFGAVLGMVEYSSALAKLMPCLFAPQEMSHTLGQIVSEAGLKQLRIAETEKYAHVTFFFNGGEERLFPGEERILVPSPKVATYDLQPEMSAFEVTDRLVAAIEADTFDLIVVNFANSDMVGHSGILEAAEKAVLAIDKCLGRLREAVEKKNGVLLITADHGNAEQMVDPVTGAPHTAHTLNRVPFVLVNGPASNKKLADGQLADVAPTILELMGLEQPREMTGHSLLHETKDEALRASAQ</sequence>
<proteinExistence type="inferred from homology"/>
<reference evidence="13" key="1">
    <citation type="submission" date="2023-08" db="EMBL/GenBank/DDBJ databases">
        <title>Rhodospirillaceae gen. nov., a novel taxon isolated from the Yangtze River Yuezi River estuary sludge.</title>
        <authorList>
            <person name="Ruan L."/>
        </authorList>
    </citation>
    <scope>NUCLEOTIDE SEQUENCE [LARGE SCALE GENOMIC DNA]</scope>
    <source>
        <strain evidence="13">R-7</strain>
    </source>
</reference>
<feature type="binding site" evidence="8">
    <location>
        <position position="462"/>
    </location>
    <ligand>
        <name>Mn(2+)</name>
        <dbReference type="ChEBI" id="CHEBI:29035"/>
        <label>1</label>
    </ligand>
</feature>
<evidence type="ECO:0000256" key="1">
    <source>
        <dbReference type="ARBA" id="ARBA00000370"/>
    </source>
</evidence>
<organism evidence="12 13">
    <name type="scientific">Dongia sedimenti</name>
    <dbReference type="NCBI Taxonomy" id="3064282"/>
    <lineage>
        <taxon>Bacteria</taxon>
        <taxon>Pseudomonadati</taxon>
        <taxon>Pseudomonadota</taxon>
        <taxon>Alphaproteobacteria</taxon>
        <taxon>Rhodospirillales</taxon>
        <taxon>Dongiaceae</taxon>
        <taxon>Dongia</taxon>
    </lineage>
</organism>
<comment type="catalytic activity">
    <reaction evidence="1 8">
        <text>(2R)-2-phosphoglycerate = (2R)-3-phosphoglycerate</text>
        <dbReference type="Rhea" id="RHEA:15901"/>
        <dbReference type="ChEBI" id="CHEBI:58272"/>
        <dbReference type="ChEBI" id="CHEBI:58289"/>
        <dbReference type="EC" id="5.4.2.12"/>
    </reaction>
</comment>
<evidence type="ECO:0000256" key="5">
    <source>
        <dbReference type="ARBA" id="ARBA00023152"/>
    </source>
</evidence>
<feature type="binding site" evidence="8">
    <location>
        <position position="127"/>
    </location>
    <ligand>
        <name>substrate</name>
    </ligand>
</feature>
<feature type="binding site" evidence="8">
    <location>
        <position position="406"/>
    </location>
    <ligand>
        <name>Mn(2+)</name>
        <dbReference type="ChEBI" id="CHEBI:29035"/>
        <label>1</label>
    </ligand>
</feature>
<dbReference type="SUPFAM" id="SSF64158">
    <property type="entry name" value="2,3-Bisphosphoglycerate-independent phosphoglycerate mutase, substrate-binding domain"/>
    <property type="match status" value="1"/>
</dbReference>
<evidence type="ECO:0000313" key="13">
    <source>
        <dbReference type="Proteomes" id="UP001230156"/>
    </source>
</evidence>
<dbReference type="SUPFAM" id="SSF53649">
    <property type="entry name" value="Alkaline phosphatase-like"/>
    <property type="match status" value="1"/>
</dbReference>
<feature type="binding site" evidence="8">
    <location>
        <begin position="156"/>
        <end position="157"/>
    </location>
    <ligand>
        <name>substrate</name>
    </ligand>
</feature>
<gene>
    <name evidence="8 12" type="primary">gpmI</name>
    <name evidence="12" type="ORF">Q8A70_26710</name>
</gene>
<dbReference type="PIRSF" id="PIRSF001492">
    <property type="entry name" value="IPGAM"/>
    <property type="match status" value="1"/>
</dbReference>
<comment type="subunit">
    <text evidence="8">Monomer.</text>
</comment>
<feature type="binding site" evidence="8">
    <location>
        <position position="444"/>
    </location>
    <ligand>
        <name>Mn(2+)</name>
        <dbReference type="ChEBI" id="CHEBI:29035"/>
        <label>2</label>
    </ligand>
</feature>
<evidence type="ECO:0000256" key="4">
    <source>
        <dbReference type="ARBA" id="ARBA00022723"/>
    </source>
</evidence>
<feature type="domain" description="Metalloenzyme" evidence="10">
    <location>
        <begin position="8"/>
        <end position="500"/>
    </location>
</feature>
<comment type="pathway">
    <text evidence="2 8">Carbohydrate degradation; glycolysis; pyruvate from D-glyceraldehyde 3-phosphate: step 3/5.</text>
</comment>
<feature type="binding site" evidence="8">
    <location>
        <position position="66"/>
    </location>
    <ligand>
        <name>Mn(2+)</name>
        <dbReference type="ChEBI" id="CHEBI:29035"/>
        <label>2</label>
    </ligand>
</feature>
<dbReference type="InterPro" id="IPR036646">
    <property type="entry name" value="PGAM_B_sf"/>
</dbReference>
<accession>A0ABU0YUB0</accession>
<evidence type="ECO:0000259" key="10">
    <source>
        <dbReference type="Pfam" id="PF01676"/>
    </source>
</evidence>
<keyword evidence="7 8" id="KW-0413">Isomerase</keyword>
<dbReference type="PANTHER" id="PTHR31637">
    <property type="entry name" value="2,3-BISPHOSPHOGLYCERATE-INDEPENDENT PHOSPHOGLYCERATE MUTASE"/>
    <property type="match status" value="1"/>
</dbReference>
<comment type="caution">
    <text evidence="12">The sequence shown here is derived from an EMBL/GenBank/DDBJ whole genome shotgun (WGS) entry which is preliminary data.</text>
</comment>
<keyword evidence="6 8" id="KW-0464">Manganese</keyword>
<dbReference type="EC" id="5.4.2.12" evidence="8 9"/>
<dbReference type="PANTHER" id="PTHR31637:SF0">
    <property type="entry name" value="2,3-BISPHOSPHOGLYCERATE-INDEPENDENT PHOSPHOGLYCERATE MUTASE"/>
    <property type="match status" value="1"/>
</dbReference>
<dbReference type="NCBIfam" id="TIGR01307">
    <property type="entry name" value="pgm_bpd_ind"/>
    <property type="match status" value="1"/>
</dbReference>
<dbReference type="InterPro" id="IPR005995">
    <property type="entry name" value="Pgm_bpd_ind"/>
</dbReference>
<dbReference type="Gene3D" id="3.40.1450.10">
    <property type="entry name" value="BPG-independent phosphoglycerate mutase, domain B"/>
    <property type="match status" value="1"/>
</dbReference>
<dbReference type="InterPro" id="IPR017850">
    <property type="entry name" value="Alkaline_phosphatase_core_sf"/>
</dbReference>
<keyword evidence="13" id="KW-1185">Reference proteome</keyword>
<comment type="function">
    <text evidence="8">Catalyzes the interconversion of 2-phosphoglycerate and 3-phosphoglycerate.</text>
</comment>
<feature type="binding site" evidence="8">
    <location>
        <position position="335"/>
    </location>
    <ligand>
        <name>substrate</name>
    </ligand>
</feature>
<dbReference type="EMBL" id="JAUYVI010000010">
    <property type="protein sequence ID" value="MDQ7251305.1"/>
    <property type="molecule type" value="Genomic_DNA"/>
</dbReference>
<keyword evidence="5 8" id="KW-0324">Glycolysis</keyword>
<feature type="binding site" evidence="8">
    <location>
        <position position="194"/>
    </location>
    <ligand>
        <name>substrate</name>
    </ligand>
</feature>
<dbReference type="CDD" id="cd16010">
    <property type="entry name" value="iPGM"/>
    <property type="match status" value="1"/>
</dbReference>
<feature type="binding site" evidence="8">
    <location>
        <position position="443"/>
    </location>
    <ligand>
        <name>Mn(2+)</name>
        <dbReference type="ChEBI" id="CHEBI:29035"/>
        <label>2</label>
    </ligand>
</feature>
<dbReference type="HAMAP" id="MF_01038">
    <property type="entry name" value="GpmI"/>
    <property type="match status" value="1"/>
</dbReference>
<dbReference type="InterPro" id="IPR011258">
    <property type="entry name" value="BPG-indep_PGM_N"/>
</dbReference>
<evidence type="ECO:0000259" key="11">
    <source>
        <dbReference type="Pfam" id="PF06415"/>
    </source>
</evidence>
<dbReference type="Proteomes" id="UP001230156">
    <property type="component" value="Unassembled WGS sequence"/>
</dbReference>
<evidence type="ECO:0000256" key="8">
    <source>
        <dbReference type="HAMAP-Rule" id="MF_01038"/>
    </source>
</evidence>
<dbReference type="Pfam" id="PF06415">
    <property type="entry name" value="iPGM_N"/>
    <property type="match status" value="1"/>
</dbReference>
<evidence type="ECO:0000256" key="2">
    <source>
        <dbReference type="ARBA" id="ARBA00004798"/>
    </source>
</evidence>
<feature type="binding site" evidence="8">
    <location>
        <position position="16"/>
    </location>
    <ligand>
        <name>Mn(2+)</name>
        <dbReference type="ChEBI" id="CHEBI:29035"/>
        <label>2</label>
    </ligand>
</feature>
<evidence type="ECO:0000256" key="9">
    <source>
        <dbReference type="NCBIfam" id="TIGR01307"/>
    </source>
</evidence>
<dbReference type="GO" id="GO:0004619">
    <property type="term" value="F:phosphoglycerate mutase activity"/>
    <property type="evidence" value="ECO:0007669"/>
    <property type="project" value="UniProtKB-EC"/>
</dbReference>
<feature type="binding site" evidence="8">
    <location>
        <position position="402"/>
    </location>
    <ligand>
        <name>Mn(2+)</name>
        <dbReference type="ChEBI" id="CHEBI:29035"/>
        <label>1</label>
    </ligand>
</feature>
<keyword evidence="4 8" id="KW-0479">Metal-binding</keyword>
<comment type="similarity">
    <text evidence="3 8">Belongs to the BPG-independent phosphoglycerate mutase family.</text>
</comment>
<evidence type="ECO:0000256" key="3">
    <source>
        <dbReference type="ARBA" id="ARBA00008819"/>
    </source>
</evidence>
<evidence type="ECO:0000313" key="12">
    <source>
        <dbReference type="EMBL" id="MDQ7251305.1"/>
    </source>
</evidence>
<comment type="cofactor">
    <cofactor evidence="8">
        <name>Mn(2+)</name>
        <dbReference type="ChEBI" id="CHEBI:29035"/>
    </cofactor>
    <text evidence="8">Binds 2 manganese ions per subunit.</text>
</comment>
<dbReference type="InterPro" id="IPR006124">
    <property type="entry name" value="Metalloenzyme"/>
</dbReference>
<feature type="binding site" evidence="8">
    <location>
        <position position="188"/>
    </location>
    <ligand>
        <name>substrate</name>
    </ligand>
</feature>
<protein>
    <recommendedName>
        <fullName evidence="8 9">2,3-bisphosphoglycerate-independent phosphoglycerate mutase</fullName>
        <shortName evidence="8">BPG-independent PGAM</shortName>
        <shortName evidence="8">Phosphoglyceromutase</shortName>
        <shortName evidence="8">iPGM</shortName>
        <ecNumber evidence="8 9">5.4.2.12</ecNumber>
    </recommendedName>
</protein>
<name>A0ABU0YUB0_9PROT</name>
<feature type="binding site" evidence="8">
    <location>
        <begin position="259"/>
        <end position="262"/>
    </location>
    <ligand>
        <name>substrate</name>
    </ligand>
</feature>
<dbReference type="Pfam" id="PF01676">
    <property type="entry name" value="Metalloenzyme"/>
    <property type="match status" value="1"/>
</dbReference>
<feature type="domain" description="BPG-independent PGAM N-terminal" evidence="11">
    <location>
        <begin position="86"/>
        <end position="296"/>
    </location>
</feature>